<comment type="caution">
    <text evidence="1">The sequence shown here is derived from an EMBL/GenBank/DDBJ whole genome shotgun (WGS) entry which is preliminary data.</text>
</comment>
<dbReference type="Proteomes" id="UP000499080">
    <property type="component" value="Unassembled WGS sequence"/>
</dbReference>
<evidence type="ECO:0000313" key="1">
    <source>
        <dbReference type="EMBL" id="GBM90380.1"/>
    </source>
</evidence>
<dbReference type="AlphaFoldDB" id="A0A4Y2JJV1"/>
<name>A0A4Y2JJV1_ARAVE</name>
<sequence length="121" mass="13988">MIPERYLLLKELLALMKHCKNALAKVGALIASQSAYFRNLQAYIALPEDSKFKEYADKLKYDIDRFLNSVRLTALHIYHEVQSIADLIKNIRSLSVVQLRILKRQMEALIDLLSQLLQITT</sequence>
<organism evidence="1 2">
    <name type="scientific">Araneus ventricosus</name>
    <name type="common">Orbweaver spider</name>
    <name type="synonym">Epeira ventricosa</name>
    <dbReference type="NCBI Taxonomy" id="182803"/>
    <lineage>
        <taxon>Eukaryota</taxon>
        <taxon>Metazoa</taxon>
        <taxon>Ecdysozoa</taxon>
        <taxon>Arthropoda</taxon>
        <taxon>Chelicerata</taxon>
        <taxon>Arachnida</taxon>
        <taxon>Araneae</taxon>
        <taxon>Araneomorphae</taxon>
        <taxon>Entelegynae</taxon>
        <taxon>Araneoidea</taxon>
        <taxon>Araneidae</taxon>
        <taxon>Araneus</taxon>
    </lineage>
</organism>
<protein>
    <submittedName>
        <fullName evidence="1">Uncharacterized protein</fullName>
    </submittedName>
</protein>
<evidence type="ECO:0000313" key="2">
    <source>
        <dbReference type="Proteomes" id="UP000499080"/>
    </source>
</evidence>
<accession>A0A4Y2JJV1</accession>
<reference evidence="1 2" key="1">
    <citation type="journal article" date="2019" name="Sci. Rep.">
        <title>Orb-weaving spider Araneus ventricosus genome elucidates the spidroin gene catalogue.</title>
        <authorList>
            <person name="Kono N."/>
            <person name="Nakamura H."/>
            <person name="Ohtoshi R."/>
            <person name="Moran D.A.P."/>
            <person name="Shinohara A."/>
            <person name="Yoshida Y."/>
            <person name="Fujiwara M."/>
            <person name="Mori M."/>
            <person name="Tomita M."/>
            <person name="Arakawa K."/>
        </authorList>
    </citation>
    <scope>NUCLEOTIDE SEQUENCE [LARGE SCALE GENOMIC DNA]</scope>
</reference>
<proteinExistence type="predicted"/>
<gene>
    <name evidence="1" type="ORF">AVEN_260285_1</name>
</gene>
<dbReference type="EMBL" id="BGPR01110864">
    <property type="protein sequence ID" value="GBM90380.1"/>
    <property type="molecule type" value="Genomic_DNA"/>
</dbReference>
<keyword evidence="2" id="KW-1185">Reference proteome</keyword>